<keyword evidence="3 9" id="KW-1003">Cell membrane</keyword>
<dbReference type="PANTHER" id="PTHR30081:SF8">
    <property type="entry name" value="PROTEIN TRANSLOCASE SUBUNIT SECF"/>
    <property type="match status" value="1"/>
</dbReference>
<evidence type="ECO:0000256" key="4">
    <source>
        <dbReference type="ARBA" id="ARBA00022692"/>
    </source>
</evidence>
<feature type="transmembrane region" description="Helical" evidence="9">
    <location>
        <begin position="15"/>
        <end position="36"/>
    </location>
</feature>
<keyword evidence="7 9" id="KW-0811">Translocation</keyword>
<accession>A0ABW5PDS7</accession>
<keyword evidence="4 9" id="KW-0812">Transmembrane</keyword>
<dbReference type="EMBL" id="JBHUME010000007">
    <property type="protein sequence ID" value="MFD2612604.1"/>
    <property type="molecule type" value="Genomic_DNA"/>
</dbReference>
<dbReference type="InterPro" id="IPR022645">
    <property type="entry name" value="SecD/SecF_bac"/>
</dbReference>
<dbReference type="HAMAP" id="MF_01464_B">
    <property type="entry name" value="SecF_B"/>
    <property type="match status" value="1"/>
</dbReference>
<feature type="domain" description="Protein export membrane protein SecD/SecF C-terminal" evidence="10">
    <location>
        <begin position="107"/>
        <end position="289"/>
    </location>
</feature>
<keyword evidence="6 9" id="KW-1133">Transmembrane helix</keyword>
<evidence type="ECO:0000256" key="1">
    <source>
        <dbReference type="ARBA" id="ARBA00004651"/>
    </source>
</evidence>
<evidence type="ECO:0000313" key="11">
    <source>
        <dbReference type="EMBL" id="MFD2612604.1"/>
    </source>
</evidence>
<organism evidence="11 12">
    <name type="scientific">Paenibacillus gansuensis</name>
    <dbReference type="NCBI Taxonomy" id="306542"/>
    <lineage>
        <taxon>Bacteria</taxon>
        <taxon>Bacillati</taxon>
        <taxon>Bacillota</taxon>
        <taxon>Bacilli</taxon>
        <taxon>Bacillales</taxon>
        <taxon>Paenibacillaceae</taxon>
        <taxon>Paenibacillus</taxon>
    </lineage>
</organism>
<dbReference type="InterPro" id="IPR005665">
    <property type="entry name" value="SecF_bac"/>
</dbReference>
<comment type="subcellular location">
    <subcellularLocation>
        <location evidence="1 9">Cell membrane</location>
        <topology evidence="1 9">Multi-pass membrane protein</topology>
    </subcellularLocation>
</comment>
<evidence type="ECO:0000256" key="2">
    <source>
        <dbReference type="ARBA" id="ARBA00022448"/>
    </source>
</evidence>
<dbReference type="InterPro" id="IPR048634">
    <property type="entry name" value="SecD_SecF_C"/>
</dbReference>
<feature type="transmembrane region" description="Helical" evidence="9">
    <location>
        <begin position="131"/>
        <end position="148"/>
    </location>
</feature>
<dbReference type="InterPro" id="IPR022813">
    <property type="entry name" value="SecD/SecF_arch_bac"/>
</dbReference>
<comment type="caution">
    <text evidence="11">The sequence shown here is derived from an EMBL/GenBank/DDBJ whole genome shotgun (WGS) entry which is preliminary data.</text>
</comment>
<comment type="function">
    <text evidence="9">Part of the Sec protein translocase complex. Interacts with the SecYEG preprotein conducting channel. SecDF uses the proton motive force (PMF) to complete protein translocation after the ATP-dependent function of SecA.</text>
</comment>
<feature type="transmembrane region" description="Helical" evidence="9">
    <location>
        <begin position="266"/>
        <end position="287"/>
    </location>
</feature>
<dbReference type="Pfam" id="PF02355">
    <property type="entry name" value="SecD_SecF_C"/>
    <property type="match status" value="1"/>
</dbReference>
<keyword evidence="12" id="KW-1185">Reference proteome</keyword>
<gene>
    <name evidence="9 11" type="primary">secF</name>
    <name evidence="11" type="ORF">ACFSUF_09235</name>
</gene>
<comment type="similarity">
    <text evidence="9">Belongs to the SecD/SecF family. SecF subfamily.</text>
</comment>
<feature type="transmembrane region" description="Helical" evidence="9">
    <location>
        <begin position="155"/>
        <end position="176"/>
    </location>
</feature>
<proteinExistence type="inferred from homology"/>
<evidence type="ECO:0000259" key="10">
    <source>
        <dbReference type="Pfam" id="PF02355"/>
    </source>
</evidence>
<comment type="subunit">
    <text evidence="9">Forms a complex with SecD. Part of the essential Sec protein translocation apparatus which comprises SecA, SecYEG and auxiliary proteins SecDF. Other proteins may also be involved.</text>
</comment>
<dbReference type="NCBIfam" id="TIGR00966">
    <property type="entry name" value="transloc_SecF"/>
    <property type="match status" value="1"/>
</dbReference>
<evidence type="ECO:0000256" key="9">
    <source>
        <dbReference type="HAMAP-Rule" id="MF_01464"/>
    </source>
</evidence>
<feature type="transmembrane region" description="Helical" evidence="9">
    <location>
        <begin position="236"/>
        <end position="254"/>
    </location>
</feature>
<evidence type="ECO:0000256" key="6">
    <source>
        <dbReference type="ARBA" id="ARBA00022989"/>
    </source>
</evidence>
<evidence type="ECO:0000256" key="8">
    <source>
        <dbReference type="ARBA" id="ARBA00023136"/>
    </source>
</evidence>
<evidence type="ECO:0000256" key="5">
    <source>
        <dbReference type="ARBA" id="ARBA00022927"/>
    </source>
</evidence>
<name>A0ABW5PDS7_9BACL</name>
<reference evidence="12" key="1">
    <citation type="journal article" date="2019" name="Int. J. Syst. Evol. Microbiol.">
        <title>The Global Catalogue of Microorganisms (GCM) 10K type strain sequencing project: providing services to taxonomists for standard genome sequencing and annotation.</title>
        <authorList>
            <consortium name="The Broad Institute Genomics Platform"/>
            <consortium name="The Broad Institute Genome Sequencing Center for Infectious Disease"/>
            <person name="Wu L."/>
            <person name="Ma J."/>
        </authorList>
    </citation>
    <scope>NUCLEOTIDE SEQUENCE [LARGE SCALE GENOMIC DNA]</scope>
    <source>
        <strain evidence="12">KCTC 3950</strain>
    </source>
</reference>
<dbReference type="PRINTS" id="PR01755">
    <property type="entry name" value="SECFTRNLCASE"/>
</dbReference>
<sequence>MDYKNKYDFIKNRKIFYGLSGFILVTGLIMLIFFSLNYGVDFKAGTNIEYALGKAVPQKDIEAVVGETDAKLAEVTMGNGNKHTSMRFDEVLTDEQIKTINAKFAEKFGKDVSPEVNVVSPDIAIELRNNAIKAVLIASILIMIYVSIRFHWTIALAAVIGIFHDALMVIAFFAIFRFEVDLPFVAAVLTTVGYSINDKIVIFDRVRENLRHAKIKTAEDLGDLVNQSIWQTMARSINTVITVLIAALCLFIFGSESIKLFALAKIIGLTSGVYSSLCISTPLWVWFRKNALLKKKKVAA</sequence>
<comment type="caution">
    <text evidence="9">Lacks conserved residue(s) required for the propagation of feature annotation.</text>
</comment>
<dbReference type="PANTHER" id="PTHR30081">
    <property type="entry name" value="PROTEIN-EXPORT MEMBRANE PROTEIN SEC"/>
    <property type="match status" value="1"/>
</dbReference>
<evidence type="ECO:0000256" key="3">
    <source>
        <dbReference type="ARBA" id="ARBA00022475"/>
    </source>
</evidence>
<dbReference type="RefSeq" id="WP_377602288.1">
    <property type="nucleotide sequence ID" value="NZ_JBHUME010000007.1"/>
</dbReference>
<keyword evidence="5 9" id="KW-0653">Protein transport</keyword>
<dbReference type="NCBIfam" id="TIGR00916">
    <property type="entry name" value="2A0604s01"/>
    <property type="match status" value="1"/>
</dbReference>
<evidence type="ECO:0000256" key="7">
    <source>
        <dbReference type="ARBA" id="ARBA00023010"/>
    </source>
</evidence>
<dbReference type="Gene3D" id="1.20.1640.10">
    <property type="entry name" value="Multidrug efflux transporter AcrB transmembrane domain"/>
    <property type="match status" value="1"/>
</dbReference>
<evidence type="ECO:0000313" key="12">
    <source>
        <dbReference type="Proteomes" id="UP001597541"/>
    </source>
</evidence>
<dbReference type="InterPro" id="IPR055344">
    <property type="entry name" value="SecD_SecF_C_bact"/>
</dbReference>
<dbReference type="Proteomes" id="UP001597541">
    <property type="component" value="Unassembled WGS sequence"/>
</dbReference>
<keyword evidence="2 9" id="KW-0813">Transport</keyword>
<keyword evidence="8 9" id="KW-0472">Membrane</keyword>
<protein>
    <recommendedName>
        <fullName evidence="9">Protein-export membrane protein SecF</fullName>
    </recommendedName>
</protein>
<dbReference type="SUPFAM" id="SSF82866">
    <property type="entry name" value="Multidrug efflux transporter AcrB transmembrane domain"/>
    <property type="match status" value="1"/>
</dbReference>